<reference evidence="2" key="1">
    <citation type="journal article" date="2019" name="Int. J. Syst. Evol. Microbiol.">
        <title>The Global Catalogue of Microorganisms (GCM) 10K type strain sequencing project: providing services to taxonomists for standard genome sequencing and annotation.</title>
        <authorList>
            <consortium name="The Broad Institute Genomics Platform"/>
            <consortium name="The Broad Institute Genome Sequencing Center for Infectious Disease"/>
            <person name="Wu L."/>
            <person name="Ma J."/>
        </authorList>
    </citation>
    <scope>NUCLEOTIDE SEQUENCE [LARGE SCALE GENOMIC DNA]</scope>
    <source>
        <strain evidence="2">CCM 8939</strain>
    </source>
</reference>
<keyword evidence="2" id="KW-1185">Reference proteome</keyword>
<evidence type="ECO:0000313" key="1">
    <source>
        <dbReference type="EMBL" id="GGI27621.1"/>
    </source>
</evidence>
<accession>A0ABQ2BJH6</accession>
<evidence type="ECO:0008006" key="3">
    <source>
        <dbReference type="Google" id="ProtNLM"/>
    </source>
</evidence>
<gene>
    <name evidence="1" type="ORF">GCM10008119_28560</name>
</gene>
<dbReference type="Proteomes" id="UP000645390">
    <property type="component" value="Unassembled WGS sequence"/>
</dbReference>
<proteinExistence type="predicted"/>
<comment type="caution">
    <text evidence="1">The sequence shown here is derived from an EMBL/GenBank/DDBJ whole genome shotgun (WGS) entry which is preliminary data.</text>
</comment>
<dbReference type="EMBL" id="BMDJ01000009">
    <property type="protein sequence ID" value="GGI27621.1"/>
    <property type="molecule type" value="Genomic_DNA"/>
</dbReference>
<protein>
    <recommendedName>
        <fullName evidence="3">DUF4377 domain-containing protein</fullName>
    </recommendedName>
</protein>
<name>A0ABQ2BJH6_9SPHI</name>
<sequence>MILSFGCKKDSENGQVIELFVDHYADSGGQMIYTLPKKTLITTYLEGFDERELGNTYKVKAEVYIPEVPPQDGPSRWYKFVKVISKAVYTGTESFNISLKTSSIFSTTIAVRLENQIFYYGSYILRPENDAVKKQLEDVLALRSKFQTDSQYAAQVLIDATVIHDPNNRSNGYLVKLVKIQ</sequence>
<organism evidence="1 2">
    <name type="scientific">Pedobacter mendelii</name>
    <dbReference type="NCBI Taxonomy" id="1908240"/>
    <lineage>
        <taxon>Bacteria</taxon>
        <taxon>Pseudomonadati</taxon>
        <taxon>Bacteroidota</taxon>
        <taxon>Sphingobacteriia</taxon>
        <taxon>Sphingobacteriales</taxon>
        <taxon>Sphingobacteriaceae</taxon>
        <taxon>Pedobacter</taxon>
    </lineage>
</organism>
<evidence type="ECO:0000313" key="2">
    <source>
        <dbReference type="Proteomes" id="UP000645390"/>
    </source>
</evidence>